<dbReference type="Proteomes" id="UP000008888">
    <property type="component" value="Chromosome"/>
</dbReference>
<dbReference type="RefSeq" id="WP_013820587.1">
    <property type="nucleotide sequence ID" value="NC_015572.1"/>
</dbReference>
<name>F9ZZH8_METMM</name>
<keyword evidence="2" id="KW-1185">Reference proteome</keyword>
<reference evidence="1 2" key="1">
    <citation type="journal article" date="2011" name="J. Bacteriol.">
        <title>Complete Genome Sequence of the Aerobic Marine Methanotroph Methylomonas methanica MC09.</title>
        <authorList>
            <person name="Boden R."/>
            <person name="Cunliffe M."/>
            <person name="Scanlan J."/>
            <person name="Moussard H."/>
            <person name="Kits K.D."/>
            <person name="Klotz M.G."/>
            <person name="Jetten M.S."/>
            <person name="Vuilleumier S."/>
            <person name="Han J."/>
            <person name="Peters L."/>
            <person name="Mikhailova N."/>
            <person name="Teshima H."/>
            <person name="Tapia R."/>
            <person name="Kyrpides N."/>
            <person name="Ivanova N."/>
            <person name="Pagani I."/>
            <person name="Cheng J.F."/>
            <person name="Goodwin L."/>
            <person name="Han C."/>
            <person name="Hauser L."/>
            <person name="Land M.L."/>
            <person name="Lapidus A."/>
            <person name="Lucas S."/>
            <person name="Pitluck S."/>
            <person name="Woyke T."/>
            <person name="Stein L."/>
            <person name="Murrell J.C."/>
        </authorList>
    </citation>
    <scope>NUCLEOTIDE SEQUENCE [LARGE SCALE GENOMIC DNA]</scope>
    <source>
        <strain evidence="1 2">MC09</strain>
    </source>
</reference>
<organism evidence="1 2">
    <name type="scientific">Methylomonas methanica (strain DSM 25384 / MC09)</name>
    <dbReference type="NCBI Taxonomy" id="857087"/>
    <lineage>
        <taxon>Bacteria</taxon>
        <taxon>Pseudomonadati</taxon>
        <taxon>Pseudomonadota</taxon>
        <taxon>Gammaproteobacteria</taxon>
        <taxon>Methylococcales</taxon>
        <taxon>Methylococcaceae</taxon>
        <taxon>Methylomonas</taxon>
    </lineage>
</organism>
<reference evidence="2" key="3">
    <citation type="submission" date="2011-05" db="EMBL/GenBank/DDBJ databases">
        <title>Complete sequence of Methylomonas methanica MC09.</title>
        <authorList>
            <consortium name="US DOE Joint Genome Institute"/>
            <person name="Lucas S."/>
            <person name="Han J."/>
            <person name="Lapidus A."/>
            <person name="Cheng J.-F."/>
            <person name="Goodwin L."/>
            <person name="Pitluck S."/>
            <person name="Peters L."/>
            <person name="Mikhailova N."/>
            <person name="Teshima H."/>
            <person name="Han C."/>
            <person name="Tapia R."/>
            <person name="Land M."/>
            <person name="Hauser L."/>
            <person name="Kyrpides N."/>
            <person name="Ivanova N."/>
            <person name="Pagani I."/>
            <person name="Stein L."/>
            <person name="Woyke T."/>
        </authorList>
    </citation>
    <scope>NUCLEOTIDE SEQUENCE [LARGE SCALE GENOMIC DNA]</scope>
    <source>
        <strain evidence="2">MC09</strain>
    </source>
</reference>
<gene>
    <name evidence="1" type="ordered locus">Metme_4018</name>
</gene>
<evidence type="ECO:0008006" key="3">
    <source>
        <dbReference type="Google" id="ProtNLM"/>
    </source>
</evidence>
<evidence type="ECO:0000313" key="1">
    <source>
        <dbReference type="EMBL" id="AEG02371.1"/>
    </source>
</evidence>
<dbReference type="OrthoDB" id="1550591at2"/>
<dbReference type="EMBL" id="CP002738">
    <property type="protein sequence ID" value="AEG02371.1"/>
    <property type="molecule type" value="Genomic_DNA"/>
</dbReference>
<dbReference type="KEGG" id="mmt:Metme_4018"/>
<protein>
    <recommendedName>
        <fullName evidence="3">Apea-like HEPN domain-containing protein</fullName>
    </recommendedName>
</protein>
<dbReference type="HOGENOM" id="CLU_946458_0_0_6"/>
<reference key="2">
    <citation type="submission" date="2011-05" db="EMBL/GenBank/DDBJ databases">
        <title>Complete genome sequence of the aerobic marine methanotroph Methylomonas methanica MC09.</title>
        <authorList>
            <person name="Boden R."/>
            <person name="Cunliffe M."/>
            <person name="Scanlan J."/>
            <person name="Moussard H."/>
            <person name="Kits K.D."/>
            <person name="Klotz M."/>
            <person name="Jetten M."/>
            <person name="Vuilleumier S."/>
            <person name="Han J."/>
            <person name="Peters L."/>
            <person name="Mikhailova N."/>
            <person name="Teshima H."/>
            <person name="Tapia R."/>
            <person name="Kyrpides N."/>
            <person name="Ivanova N."/>
            <person name="Pagani I."/>
            <person name="Cheng J.-F."/>
            <person name="Goodwin L."/>
            <person name="Han C."/>
            <person name="Hauser L."/>
            <person name="Land M."/>
            <person name="Lapidus A."/>
            <person name="Lucas S."/>
            <person name="Pitluck S."/>
            <person name="Woyke T."/>
            <person name="Stein L.Y."/>
            <person name="Murrell C."/>
        </authorList>
    </citation>
    <scope>NUCLEOTIDE SEQUENCE</scope>
    <source>
        <strain>MC09</strain>
    </source>
</reference>
<evidence type="ECO:0000313" key="2">
    <source>
        <dbReference type="Proteomes" id="UP000008888"/>
    </source>
</evidence>
<dbReference type="AlphaFoldDB" id="F9ZZH8"/>
<proteinExistence type="predicted"/>
<sequence length="292" mass="33674">MKLSIAEIQVGKDKAEKYILNLCKELGLQINTRKELSKTIRFNSSDKIIEINFPKEIDYVRKNGRAFVLQIMADSNDHYLNMSHGISVSSNARCGKIKLESNYGSHSVVVGSHSLIQAPEISFSDDISFYRKQAVIKFNENDLPGFARAYRGYLQSCVSLLDCFVHRYTFHIKSMIPSMKEYENTEVLDSKCSLEERLDAWVYTFATHKMDEYKNSKYRSKFIELKTKRNEIVHAIQPHIAYDIKESVKYLNYVQDGVGGFMAELRKYSGFSENVGFIRHVKTQAEIKIINT</sequence>
<accession>F9ZZH8</accession>